<evidence type="ECO:0000256" key="1">
    <source>
        <dbReference type="SAM" id="MobiDB-lite"/>
    </source>
</evidence>
<sequence length="238" mass="26310">MNVIGEDREEDALLDSYENVISHLAFSDGNEPSYVVVNDNAGTTASPSSSSILLRSQKAEPTLAPIVYQQPVQVPQPIPVQPQQPQPQPVQPIVYQQPQPRVIQYQQPQVQYQQPQPQQQVVYQQPRPVQYQQPTYVQQPASPYYPQQQPASPYYPQQQPASPYYPQQQPVQYSQPSSFAYSPYYNQPVRGASPRSESQSSSTGFFGALARAFGFDSGRSQSSSSGTLGLLSSALGLG</sequence>
<organism evidence="2 3">
    <name type="scientific">Anopheles maculatus</name>
    <dbReference type="NCBI Taxonomy" id="74869"/>
    <lineage>
        <taxon>Eukaryota</taxon>
        <taxon>Metazoa</taxon>
        <taxon>Ecdysozoa</taxon>
        <taxon>Arthropoda</taxon>
        <taxon>Hexapoda</taxon>
        <taxon>Insecta</taxon>
        <taxon>Pterygota</taxon>
        <taxon>Neoptera</taxon>
        <taxon>Endopterygota</taxon>
        <taxon>Diptera</taxon>
        <taxon>Nematocera</taxon>
        <taxon>Culicoidea</taxon>
        <taxon>Culicidae</taxon>
        <taxon>Anophelinae</taxon>
        <taxon>Anopheles</taxon>
        <taxon>Anopheles maculatus group</taxon>
    </lineage>
</organism>
<name>A0A182T3R6_9DIPT</name>
<evidence type="ECO:0000313" key="3">
    <source>
        <dbReference type="Proteomes" id="UP000075901"/>
    </source>
</evidence>
<feature type="region of interest" description="Disordered" evidence="1">
    <location>
        <begin position="139"/>
        <end position="177"/>
    </location>
</feature>
<dbReference type="Proteomes" id="UP000075901">
    <property type="component" value="Unassembled WGS sequence"/>
</dbReference>
<reference evidence="3" key="1">
    <citation type="submission" date="2013-09" db="EMBL/GenBank/DDBJ databases">
        <title>The Genome Sequence of Anopheles maculatus species B.</title>
        <authorList>
            <consortium name="The Broad Institute Genomics Platform"/>
            <person name="Neafsey D.E."/>
            <person name="Besansky N."/>
            <person name="Howell P."/>
            <person name="Walton C."/>
            <person name="Young S.K."/>
            <person name="Zeng Q."/>
            <person name="Gargeya S."/>
            <person name="Fitzgerald M."/>
            <person name="Haas B."/>
            <person name="Abouelleil A."/>
            <person name="Allen A.W."/>
            <person name="Alvarado L."/>
            <person name="Arachchi H.M."/>
            <person name="Berlin A.M."/>
            <person name="Chapman S.B."/>
            <person name="Gainer-Dewar J."/>
            <person name="Goldberg J."/>
            <person name="Griggs A."/>
            <person name="Gujja S."/>
            <person name="Hansen M."/>
            <person name="Howarth C."/>
            <person name="Imamovic A."/>
            <person name="Ireland A."/>
            <person name="Larimer J."/>
            <person name="McCowan C."/>
            <person name="Murphy C."/>
            <person name="Pearson M."/>
            <person name="Poon T.W."/>
            <person name="Priest M."/>
            <person name="Roberts A."/>
            <person name="Saif S."/>
            <person name="Shea T."/>
            <person name="Sisk P."/>
            <person name="Sykes S."/>
            <person name="Wortman J."/>
            <person name="Nusbaum C."/>
            <person name="Birren B."/>
        </authorList>
    </citation>
    <scope>NUCLEOTIDE SEQUENCE [LARGE SCALE GENOMIC DNA]</scope>
    <source>
        <strain evidence="3">maculatus3</strain>
    </source>
</reference>
<evidence type="ECO:0000313" key="2">
    <source>
        <dbReference type="EnsemblMetazoa" id="AMAM019042-PA"/>
    </source>
</evidence>
<dbReference type="AlphaFoldDB" id="A0A182T3R6"/>
<protein>
    <submittedName>
        <fullName evidence="2">Uncharacterized protein</fullName>
    </submittedName>
</protein>
<dbReference type="VEuPathDB" id="VectorBase:AMAM019042"/>
<keyword evidence="3" id="KW-1185">Reference proteome</keyword>
<accession>A0A182T3R6</accession>
<reference evidence="2" key="2">
    <citation type="submission" date="2020-05" db="UniProtKB">
        <authorList>
            <consortium name="EnsemblMetazoa"/>
        </authorList>
    </citation>
    <scope>IDENTIFICATION</scope>
    <source>
        <strain evidence="2">maculatus3</strain>
    </source>
</reference>
<dbReference type="EnsemblMetazoa" id="AMAM019042-RA">
    <property type="protein sequence ID" value="AMAM019042-PA"/>
    <property type="gene ID" value="AMAM019042"/>
</dbReference>
<proteinExistence type="predicted"/>